<dbReference type="Pfam" id="PF25018">
    <property type="entry name" value="HEAT_IPO9_c"/>
    <property type="match status" value="1"/>
</dbReference>
<keyword evidence="5" id="KW-0539">Nucleus</keyword>
<evidence type="ECO:0000256" key="3">
    <source>
        <dbReference type="ARBA" id="ARBA00022448"/>
    </source>
</evidence>
<dbReference type="SUPFAM" id="SSF48371">
    <property type="entry name" value="ARM repeat"/>
    <property type="match status" value="1"/>
</dbReference>
<dbReference type="PROSITE" id="PS50166">
    <property type="entry name" value="IMPORTIN_B_NT"/>
    <property type="match status" value="1"/>
</dbReference>
<evidence type="ECO:0000256" key="5">
    <source>
        <dbReference type="ARBA" id="ARBA00023242"/>
    </source>
</evidence>
<dbReference type="InterPro" id="IPR011989">
    <property type="entry name" value="ARM-like"/>
</dbReference>
<dbReference type="EMBL" id="JADBJN010000001">
    <property type="protein sequence ID" value="KAG5682316.1"/>
    <property type="molecule type" value="Genomic_DNA"/>
</dbReference>
<dbReference type="Pfam" id="PF03810">
    <property type="entry name" value="IBN_N"/>
    <property type="match status" value="1"/>
</dbReference>
<dbReference type="GO" id="GO:0005829">
    <property type="term" value="C:cytosol"/>
    <property type="evidence" value="ECO:0007669"/>
    <property type="project" value="TreeGrafter"/>
</dbReference>
<proteinExistence type="inferred from homology"/>
<dbReference type="InterPro" id="IPR016024">
    <property type="entry name" value="ARM-type_fold"/>
</dbReference>
<keyword evidence="8" id="KW-1185">Reference proteome</keyword>
<comment type="similarity">
    <text evidence="2">Belongs to the importin beta family.</text>
</comment>
<dbReference type="AlphaFoldDB" id="A0A9J6CK00"/>
<feature type="domain" description="Importin N-terminal" evidence="6">
    <location>
        <begin position="25"/>
        <end position="103"/>
    </location>
</feature>
<dbReference type="OrthoDB" id="431626at2759"/>
<comment type="subcellular location">
    <subcellularLocation>
        <location evidence="1">Nucleus</location>
    </subcellularLocation>
</comment>
<dbReference type="InterPro" id="IPR001494">
    <property type="entry name" value="Importin-beta_N"/>
</dbReference>
<dbReference type="InterPro" id="IPR058669">
    <property type="entry name" value="TPR_IPO7/11-like"/>
</dbReference>
<evidence type="ECO:0000313" key="8">
    <source>
        <dbReference type="Proteomes" id="UP001107558"/>
    </source>
</evidence>
<comment type="caution">
    <text evidence="7">The sequence shown here is derived from an EMBL/GenBank/DDBJ whole genome shotgun (WGS) entry which is preliminary data.</text>
</comment>
<name>A0A9J6CK00_POLVA</name>
<dbReference type="PANTHER" id="PTHR10997:SF9">
    <property type="entry name" value="IMPORTIN-9"/>
    <property type="match status" value="1"/>
</dbReference>
<dbReference type="Pfam" id="PF25758">
    <property type="entry name" value="TPR_IPO11"/>
    <property type="match status" value="1"/>
</dbReference>
<dbReference type="InterPro" id="IPR056840">
    <property type="entry name" value="HEAT_IPO9_central"/>
</dbReference>
<dbReference type="GO" id="GO:0006606">
    <property type="term" value="P:protein import into nucleus"/>
    <property type="evidence" value="ECO:0007669"/>
    <property type="project" value="TreeGrafter"/>
</dbReference>
<gene>
    <name evidence="7" type="ORF">PVAND_011675</name>
</gene>
<protein>
    <recommendedName>
        <fullName evidence="6">Importin N-terminal domain-containing protein</fullName>
    </recommendedName>
</protein>
<evidence type="ECO:0000259" key="6">
    <source>
        <dbReference type="PROSITE" id="PS50166"/>
    </source>
</evidence>
<evidence type="ECO:0000256" key="4">
    <source>
        <dbReference type="ARBA" id="ARBA00022927"/>
    </source>
</evidence>
<dbReference type="PANTHER" id="PTHR10997">
    <property type="entry name" value="IMPORTIN-7, 8, 11"/>
    <property type="match status" value="1"/>
</dbReference>
<dbReference type="Proteomes" id="UP001107558">
    <property type="component" value="Chromosome 1"/>
</dbReference>
<dbReference type="Gene3D" id="1.25.10.10">
    <property type="entry name" value="Leucine-rich Repeat Variant"/>
    <property type="match status" value="1"/>
</dbReference>
<dbReference type="GO" id="GO:0005635">
    <property type="term" value="C:nuclear envelope"/>
    <property type="evidence" value="ECO:0007669"/>
    <property type="project" value="TreeGrafter"/>
</dbReference>
<accession>A0A9J6CK00</accession>
<keyword evidence="3" id="KW-0813">Transport</keyword>
<evidence type="ECO:0000313" key="7">
    <source>
        <dbReference type="EMBL" id="KAG5682316.1"/>
    </source>
</evidence>
<dbReference type="SMART" id="SM00913">
    <property type="entry name" value="IBN_N"/>
    <property type="match status" value="1"/>
</dbReference>
<keyword evidence="4" id="KW-0653">Protein transport</keyword>
<dbReference type="GO" id="GO:0031267">
    <property type="term" value="F:small GTPase binding"/>
    <property type="evidence" value="ECO:0007669"/>
    <property type="project" value="InterPro"/>
</dbReference>
<sequence>MMGDAVKQAIFEELNIVLKDPTQKNEERLNQLKFTENYGIYLAELTLDDSLDSGLRQLASVMLKKYVDEHWSPDPNKEDQTQLLASDAVKQAIKSILPNGLYCNNSKIRNTVAYTISTIAGLDDWIELFLIIVNCLAGNEDAVHGAMQVLIEFTYELEEKVKQVGPIILSEIYRIYNSETQYSVKTRSSAVEILNSILKCANIHIDSKEQISFFDPILPAFLEKLIAGLHTPNGNTSNFNLKTEILRIFTYMISEMPKFIQPFIQTLLPPIWSLLTQMADFYIKAIVNEDEGSFDSFNVDEDEKNNFIKMILQVFELINAIAESKKFKMTIKNVLKDLVYVLILYMQITDEQIEVWSEDIEKFIEDEDDPGVDSIRSSGKDILMRLGEEFEKDFIVGFTNAIRKHLEISDVERNNGRKSYWKSQEAAMLVFGISEFKDLIIRSPEQFNLGDYLNMTKMFMSYPVSPFLLGRCLYVLSKFVETDQGIIHLNDIMNTTLSTFESDKSMILKVYGVRSSYEICSNLSNATDDQKQFVISKLNVLLDGILQLIPISQCELLGITLESLSELLSFDANFTAQTVSRVIPLVQALFLKYHDDRLLIEHILDIVKIWAQNPNCSISLQDKIVPTMIKILNLETENTNAPTQDIALDVLETIVKYSRAPLSPLLIEQAFPAVVNAILRTEDNSVLQSGGECLRAFLFVSAEQVCTFQNGMGLSSILEVLTILLNPKSTESSATFVGRLVITLITKAGNLLGDKIDLLLKAALSKMQLVVSLHVNMSLIMIFAHLFLIQIDAVMNFLSCIPGPTGEPAINFVFSNWLTRQHSFYGTYERKVSVMALCKIFLHGINTQDQRLVNVMVKDLVELPNAAPVTTNVRTRSQAAQTQVVNVPIMVKIFKLLINELVNLREIKSALNNTIDSEEDDDTENSLNTGLEIGEKNFNAFMLYDDDETTEDDQMLQDLMQDPIFQEDTEVSLTKFLTDFSRSENYPVFVEQLTPTEKKLLQSLNITT</sequence>
<organism evidence="7 8">
    <name type="scientific">Polypedilum vanderplanki</name>
    <name type="common">Sleeping chironomid midge</name>
    <dbReference type="NCBI Taxonomy" id="319348"/>
    <lineage>
        <taxon>Eukaryota</taxon>
        <taxon>Metazoa</taxon>
        <taxon>Ecdysozoa</taxon>
        <taxon>Arthropoda</taxon>
        <taxon>Hexapoda</taxon>
        <taxon>Insecta</taxon>
        <taxon>Pterygota</taxon>
        <taxon>Neoptera</taxon>
        <taxon>Endopterygota</taxon>
        <taxon>Diptera</taxon>
        <taxon>Nematocera</taxon>
        <taxon>Chironomoidea</taxon>
        <taxon>Chironomidae</taxon>
        <taxon>Chironominae</taxon>
        <taxon>Polypedilum</taxon>
        <taxon>Polypedilum</taxon>
    </lineage>
</organism>
<evidence type="ECO:0000256" key="1">
    <source>
        <dbReference type="ARBA" id="ARBA00004123"/>
    </source>
</evidence>
<evidence type="ECO:0000256" key="2">
    <source>
        <dbReference type="ARBA" id="ARBA00007991"/>
    </source>
</evidence>
<reference evidence="7" key="1">
    <citation type="submission" date="2021-03" db="EMBL/GenBank/DDBJ databases">
        <title>Chromosome level genome of the anhydrobiotic midge Polypedilum vanderplanki.</title>
        <authorList>
            <person name="Yoshida Y."/>
            <person name="Kikawada T."/>
            <person name="Gusev O."/>
        </authorList>
    </citation>
    <scope>NUCLEOTIDE SEQUENCE</scope>
    <source>
        <strain evidence="7">NIAS01</strain>
        <tissue evidence="7">Whole body or cell culture</tissue>
    </source>
</reference>